<evidence type="ECO:0000259" key="4">
    <source>
        <dbReference type="Pfam" id="PF23598"/>
    </source>
</evidence>
<dbReference type="InterPro" id="IPR055414">
    <property type="entry name" value="LRR_R13L4/SHOC2-like"/>
</dbReference>
<reference evidence="5" key="3">
    <citation type="submission" date="2025-09" db="UniProtKB">
        <authorList>
            <consortium name="Ensembl"/>
        </authorList>
    </citation>
    <scope>IDENTIFICATION</scope>
</reference>
<dbReference type="Pfam" id="PF23598">
    <property type="entry name" value="LRR_14"/>
    <property type="match status" value="1"/>
</dbReference>
<dbReference type="PANTHER" id="PTHR48051">
    <property type="match status" value="1"/>
</dbReference>
<dbReference type="PANTHER" id="PTHR48051:SF42">
    <property type="entry name" value="LEUCINE-RICH REPEAT-CONTAINING PROTEIN 18-LIKE"/>
    <property type="match status" value="1"/>
</dbReference>
<reference evidence="5" key="2">
    <citation type="submission" date="2025-08" db="UniProtKB">
        <authorList>
            <consortium name="Ensembl"/>
        </authorList>
    </citation>
    <scope>IDENTIFICATION</scope>
</reference>
<dbReference type="SUPFAM" id="SSF52075">
    <property type="entry name" value="Outer arm dynein light chain 1"/>
    <property type="match status" value="1"/>
</dbReference>
<dbReference type="InterPro" id="IPR050216">
    <property type="entry name" value="LRR_domain-containing"/>
</dbReference>
<feature type="domain" description="Disease resistance R13L4/SHOC-2-like LRR" evidence="4">
    <location>
        <begin position="69"/>
        <end position="189"/>
    </location>
</feature>
<accession>A0A8C2UBE2</accession>
<proteinExistence type="predicted"/>
<dbReference type="GO" id="GO:0005737">
    <property type="term" value="C:cytoplasm"/>
    <property type="evidence" value="ECO:0007669"/>
    <property type="project" value="TreeGrafter"/>
</dbReference>
<protein>
    <submittedName>
        <fullName evidence="5">Leucine rich repeat containing 18</fullName>
    </submittedName>
</protein>
<keyword evidence="2" id="KW-0677">Repeat</keyword>
<dbReference type="SMART" id="SM00369">
    <property type="entry name" value="LRR_TYP"/>
    <property type="match status" value="4"/>
</dbReference>
<keyword evidence="1" id="KW-0433">Leucine-rich repeat</keyword>
<feature type="region of interest" description="Disordered" evidence="3">
    <location>
        <begin position="238"/>
        <end position="259"/>
    </location>
</feature>
<reference evidence="5" key="1">
    <citation type="submission" date="2015-11" db="EMBL/GenBank/DDBJ databases">
        <authorList>
            <consortium name="International Coturnix japonica Genome Analysis Consortium"/>
            <person name="Warren W."/>
            <person name="Burt D.W."/>
            <person name="Antin P.B."/>
            <person name="Lanford R."/>
            <person name="Gros J."/>
            <person name="Wilson R.K."/>
        </authorList>
    </citation>
    <scope>NUCLEOTIDE SEQUENCE [LARGE SCALE GENOMIC DNA]</scope>
</reference>
<evidence type="ECO:0000256" key="3">
    <source>
        <dbReference type="SAM" id="MobiDB-lite"/>
    </source>
</evidence>
<dbReference type="Proteomes" id="UP000694412">
    <property type="component" value="Chromosome 6"/>
</dbReference>
<evidence type="ECO:0000313" key="5">
    <source>
        <dbReference type="Ensembl" id="ENSCJPP00005023909.1"/>
    </source>
</evidence>
<evidence type="ECO:0000256" key="1">
    <source>
        <dbReference type="ARBA" id="ARBA00022614"/>
    </source>
</evidence>
<name>A0A8C2UBE2_COTJA</name>
<dbReference type="GeneTree" id="ENSGT00940000156026"/>
<evidence type="ECO:0000256" key="2">
    <source>
        <dbReference type="ARBA" id="ARBA00022737"/>
    </source>
</evidence>
<dbReference type="AlphaFoldDB" id="A0A8C2UBE2"/>
<sequence>MLLGLSGPKGRKITLKMAKNSMRISPEGGIRLDLSKMGITTFPKCILKLADVDELDLSRNMLKKIPNTIEKFQKLRWLDLHSNQLEDLPKAVGTLQNLYYLNVCNNKLTTNKLPEELNLLKNLRILNLGLNCLESIPPSLGALKELKELGLFDNLLTTIPKSVKRLPKLEKMNTLRNPFPEPKEEYIDPIKRVESLYLVQEKDLCSSCLKNCQGEKDKLNQFKDTELCPPKKLSFPSLLTPNSTAMDDQEQWRLKDEHL</sequence>
<dbReference type="InterPro" id="IPR032675">
    <property type="entry name" value="LRR_dom_sf"/>
</dbReference>
<gene>
    <name evidence="5" type="primary">LRRC18</name>
</gene>
<dbReference type="InterPro" id="IPR003591">
    <property type="entry name" value="Leu-rich_rpt_typical-subtyp"/>
</dbReference>
<dbReference type="InterPro" id="IPR001611">
    <property type="entry name" value="Leu-rich_rpt"/>
</dbReference>
<feature type="compositionally biased region" description="Basic and acidic residues" evidence="3">
    <location>
        <begin position="250"/>
        <end position="259"/>
    </location>
</feature>
<dbReference type="Gene3D" id="3.80.10.10">
    <property type="entry name" value="Ribonuclease Inhibitor"/>
    <property type="match status" value="1"/>
</dbReference>
<organism evidence="5 6">
    <name type="scientific">Coturnix japonica</name>
    <name type="common">Japanese quail</name>
    <name type="synonym">Coturnix coturnix japonica</name>
    <dbReference type="NCBI Taxonomy" id="93934"/>
    <lineage>
        <taxon>Eukaryota</taxon>
        <taxon>Metazoa</taxon>
        <taxon>Chordata</taxon>
        <taxon>Craniata</taxon>
        <taxon>Vertebrata</taxon>
        <taxon>Euteleostomi</taxon>
        <taxon>Archelosauria</taxon>
        <taxon>Archosauria</taxon>
        <taxon>Dinosauria</taxon>
        <taxon>Saurischia</taxon>
        <taxon>Theropoda</taxon>
        <taxon>Coelurosauria</taxon>
        <taxon>Aves</taxon>
        <taxon>Neognathae</taxon>
        <taxon>Galloanserae</taxon>
        <taxon>Galliformes</taxon>
        <taxon>Phasianidae</taxon>
        <taxon>Perdicinae</taxon>
        <taxon>Coturnix</taxon>
    </lineage>
</organism>
<evidence type="ECO:0000313" key="6">
    <source>
        <dbReference type="Proteomes" id="UP000694412"/>
    </source>
</evidence>
<dbReference type="Ensembl" id="ENSCJPT00005032658.1">
    <property type="protein sequence ID" value="ENSCJPP00005023909.1"/>
    <property type="gene ID" value="ENSCJPG00005018886.1"/>
</dbReference>
<keyword evidence="6" id="KW-1185">Reference proteome</keyword>
<dbReference type="PROSITE" id="PS51450">
    <property type="entry name" value="LRR"/>
    <property type="match status" value="2"/>
</dbReference>